<proteinExistence type="predicted"/>
<evidence type="ECO:0008006" key="3">
    <source>
        <dbReference type="Google" id="ProtNLM"/>
    </source>
</evidence>
<protein>
    <recommendedName>
        <fullName evidence="3">Glycosyltransferase family 1 protein</fullName>
    </recommendedName>
</protein>
<reference evidence="1 2" key="1">
    <citation type="submission" date="2023-07" db="EMBL/GenBank/DDBJ databases">
        <title>Sorghum-associated microbial communities from plants grown in Nebraska, USA.</title>
        <authorList>
            <person name="Schachtman D."/>
        </authorList>
    </citation>
    <scope>NUCLEOTIDE SEQUENCE [LARGE SCALE GENOMIC DNA]</scope>
    <source>
        <strain evidence="1 2">4129</strain>
    </source>
</reference>
<accession>A0ABU1Y9T1</accession>
<comment type="caution">
    <text evidence="1">The sequence shown here is derived from an EMBL/GenBank/DDBJ whole genome shotgun (WGS) entry which is preliminary data.</text>
</comment>
<evidence type="ECO:0000313" key="1">
    <source>
        <dbReference type="EMBL" id="MDR7210858.1"/>
    </source>
</evidence>
<gene>
    <name evidence="1" type="ORF">J2W48_002809</name>
</gene>
<dbReference type="EMBL" id="JAVDWQ010000009">
    <property type="protein sequence ID" value="MDR7210858.1"/>
    <property type="molecule type" value="Genomic_DNA"/>
</dbReference>
<sequence length="319" mass="38200">MKICLISFDFFSFDQNIVLELKRNNIEAHHIDISKYKYRYPSFFSKLTNFLNKIFFKKNIKKIELEKDILSRLEKLGPQNHILVIRPDRLTKQTHLEIKKYTKNYIAYIYDSCTRFPVDHLLKDKIFDTIYSFDARDCKKFGFNFITNYIYLEKRAIQPLSKTNNTIFIILSIDERFHSLNKIANYLSQNAIQFKFIIIGKRKPKNCNENIIYTDKPIFIDTLMNELENSNVYLDLIRKDHNGLSFRIFEALAMQRKIITTNKSITEYDFYNPNNILVLDENEEINISPDFLNTPYKPLNEAVYYKYTIENWVKTVFKL</sequence>
<organism evidence="1 2">
    <name type="scientific">Flavobacterium piscis</name>
    <dbReference type="NCBI Taxonomy" id="1114874"/>
    <lineage>
        <taxon>Bacteria</taxon>
        <taxon>Pseudomonadati</taxon>
        <taxon>Bacteroidota</taxon>
        <taxon>Flavobacteriia</taxon>
        <taxon>Flavobacteriales</taxon>
        <taxon>Flavobacteriaceae</taxon>
        <taxon>Flavobacterium</taxon>
    </lineage>
</organism>
<dbReference type="RefSeq" id="WP_310282212.1">
    <property type="nucleotide sequence ID" value="NZ_JAVDWQ010000009.1"/>
</dbReference>
<keyword evidence="2" id="KW-1185">Reference proteome</keyword>
<name>A0ABU1Y9T1_9FLAO</name>
<dbReference type="Proteomes" id="UP001269081">
    <property type="component" value="Unassembled WGS sequence"/>
</dbReference>
<evidence type="ECO:0000313" key="2">
    <source>
        <dbReference type="Proteomes" id="UP001269081"/>
    </source>
</evidence>